<dbReference type="InterPro" id="IPR005894">
    <property type="entry name" value="DrrA"/>
</dbReference>
<evidence type="ECO:0000256" key="6">
    <source>
        <dbReference type="ARBA" id="ARBA00022967"/>
    </source>
</evidence>
<dbReference type="Gene3D" id="3.40.50.300">
    <property type="entry name" value="P-loop containing nucleotide triphosphate hydrolases"/>
    <property type="match status" value="1"/>
</dbReference>
<dbReference type="InterPro" id="IPR050763">
    <property type="entry name" value="ABC_transporter_ATP-binding"/>
</dbReference>
<organism evidence="12 13">
    <name type="scientific">Microtetraspora fusca</name>
    <dbReference type="NCBI Taxonomy" id="1997"/>
    <lineage>
        <taxon>Bacteria</taxon>
        <taxon>Bacillati</taxon>
        <taxon>Actinomycetota</taxon>
        <taxon>Actinomycetes</taxon>
        <taxon>Streptosporangiales</taxon>
        <taxon>Streptosporangiaceae</taxon>
        <taxon>Microtetraspora</taxon>
    </lineage>
</organism>
<protein>
    <submittedName>
        <fullName evidence="12">ATP-binding cassette domain-containing protein</fullName>
    </submittedName>
</protein>
<comment type="subcellular location">
    <subcellularLocation>
        <location evidence="1">Cell membrane</location>
        <topology evidence="1">Peripheral membrane protein</topology>
        <orientation evidence="1">Cytoplasmic side</orientation>
    </subcellularLocation>
</comment>
<keyword evidence="2" id="KW-0813">Transport</keyword>
<dbReference type="PANTHER" id="PTHR42711:SF19">
    <property type="entry name" value="DOXORUBICIN RESISTANCE ATP-BINDING PROTEIN DRRA"/>
    <property type="match status" value="1"/>
</dbReference>
<evidence type="ECO:0000256" key="3">
    <source>
        <dbReference type="ARBA" id="ARBA00022475"/>
    </source>
</evidence>
<evidence type="ECO:0000256" key="2">
    <source>
        <dbReference type="ARBA" id="ARBA00022448"/>
    </source>
</evidence>
<evidence type="ECO:0000256" key="9">
    <source>
        <dbReference type="ARBA" id="ARBA00049985"/>
    </source>
</evidence>
<dbReference type="RefSeq" id="WP_387347441.1">
    <property type="nucleotide sequence ID" value="NZ_JBIAXI010000037.1"/>
</dbReference>
<keyword evidence="7" id="KW-0472">Membrane</keyword>
<keyword evidence="4" id="KW-0547">Nucleotide-binding</keyword>
<dbReference type="EMBL" id="JBIAXI010000037">
    <property type="protein sequence ID" value="MFF4778837.1"/>
    <property type="molecule type" value="Genomic_DNA"/>
</dbReference>
<dbReference type="NCBIfam" id="TIGR01188">
    <property type="entry name" value="drrA"/>
    <property type="match status" value="1"/>
</dbReference>
<evidence type="ECO:0000313" key="12">
    <source>
        <dbReference type="EMBL" id="MFF4778837.1"/>
    </source>
</evidence>
<gene>
    <name evidence="12" type="ORF">ACFY05_39025</name>
</gene>
<dbReference type="GO" id="GO:0005524">
    <property type="term" value="F:ATP binding"/>
    <property type="evidence" value="ECO:0007669"/>
    <property type="project" value="UniProtKB-KW"/>
</dbReference>
<name>A0ABW6VL28_MICFU</name>
<feature type="compositionally biased region" description="Polar residues" evidence="10">
    <location>
        <begin position="360"/>
        <end position="369"/>
    </location>
</feature>
<dbReference type="InterPro" id="IPR017871">
    <property type="entry name" value="ABC_transporter-like_CS"/>
</dbReference>
<feature type="region of interest" description="Disordered" evidence="10">
    <location>
        <begin position="357"/>
        <end position="408"/>
    </location>
</feature>
<dbReference type="InterPro" id="IPR003593">
    <property type="entry name" value="AAA+_ATPase"/>
</dbReference>
<dbReference type="SUPFAM" id="SSF52540">
    <property type="entry name" value="P-loop containing nucleoside triphosphate hydrolases"/>
    <property type="match status" value="1"/>
</dbReference>
<dbReference type="PROSITE" id="PS00211">
    <property type="entry name" value="ABC_TRANSPORTER_1"/>
    <property type="match status" value="1"/>
</dbReference>
<evidence type="ECO:0000313" key="13">
    <source>
        <dbReference type="Proteomes" id="UP001602119"/>
    </source>
</evidence>
<dbReference type="PANTHER" id="PTHR42711">
    <property type="entry name" value="ABC TRANSPORTER ATP-BINDING PROTEIN"/>
    <property type="match status" value="1"/>
</dbReference>
<dbReference type="InterPro" id="IPR003439">
    <property type="entry name" value="ABC_transporter-like_ATP-bd"/>
</dbReference>
<dbReference type="Proteomes" id="UP001602119">
    <property type="component" value="Unassembled WGS sequence"/>
</dbReference>
<feature type="compositionally biased region" description="Basic and acidic residues" evidence="10">
    <location>
        <begin position="282"/>
        <end position="292"/>
    </location>
</feature>
<evidence type="ECO:0000256" key="5">
    <source>
        <dbReference type="ARBA" id="ARBA00022840"/>
    </source>
</evidence>
<proteinExistence type="inferred from homology"/>
<keyword evidence="8" id="KW-0046">Antibiotic resistance</keyword>
<evidence type="ECO:0000256" key="8">
    <source>
        <dbReference type="ARBA" id="ARBA00023251"/>
    </source>
</evidence>
<sequence length="408" mass="43205">MTYAIEAEGLIKRYGDKTALDGVNLTARRGEVLAILGPNGAGKTTAVRILATLVSPDGGSARVGGHDVVARPRQVRELIGLTGQYASVDENLTGTQNLMMIGRLLGMSRADARARAVGLLDRFGLTEAGDRAARTYSGGMRRRLDLAVSMVADPRIVFMDEPTTGLDPRARTELWDIVREQVAGGSTVLLTTQYLEEADQLADRIVVIDHGRVAADGTPDQLKSRAGHRRLEIRPERDLWTAHDILAQVIGITPHVSCGQAAHRLSKDAAPRPPGCTATAEARAEDATERMTDASSGAMPDRSYGPVEDGVLSVPIVDPAMVPEVFRRLADAGITLAEHALRRPSLDEAFLALVSAPSPDLSTPPQLSTGTGGMASAGRQAPSPSSEPPAPRPAVSSRQPQSSGRSMA</sequence>
<feature type="domain" description="ABC transporter" evidence="11">
    <location>
        <begin position="5"/>
        <end position="235"/>
    </location>
</feature>
<reference evidence="12 13" key="1">
    <citation type="submission" date="2024-10" db="EMBL/GenBank/DDBJ databases">
        <title>The Natural Products Discovery Center: Release of the First 8490 Sequenced Strains for Exploring Actinobacteria Biosynthetic Diversity.</title>
        <authorList>
            <person name="Kalkreuter E."/>
            <person name="Kautsar S.A."/>
            <person name="Yang D."/>
            <person name="Bader C.D."/>
            <person name="Teijaro C.N."/>
            <person name="Fluegel L."/>
            <person name="Davis C.M."/>
            <person name="Simpson J.R."/>
            <person name="Lauterbach L."/>
            <person name="Steele A.D."/>
            <person name="Gui C."/>
            <person name="Meng S."/>
            <person name="Li G."/>
            <person name="Viehrig K."/>
            <person name="Ye F."/>
            <person name="Su P."/>
            <person name="Kiefer A.F."/>
            <person name="Nichols A."/>
            <person name="Cepeda A.J."/>
            <person name="Yan W."/>
            <person name="Fan B."/>
            <person name="Jiang Y."/>
            <person name="Adhikari A."/>
            <person name="Zheng C.-J."/>
            <person name="Schuster L."/>
            <person name="Cowan T.M."/>
            <person name="Smanski M.J."/>
            <person name="Chevrette M.G."/>
            <person name="De Carvalho L.P.S."/>
            <person name="Shen B."/>
        </authorList>
    </citation>
    <scope>NUCLEOTIDE SEQUENCE [LARGE SCALE GENOMIC DNA]</scope>
    <source>
        <strain evidence="12 13">NPDC001281</strain>
    </source>
</reference>
<accession>A0ABW6VL28</accession>
<evidence type="ECO:0000259" key="11">
    <source>
        <dbReference type="PROSITE" id="PS50893"/>
    </source>
</evidence>
<comment type="caution">
    <text evidence="12">The sequence shown here is derived from an EMBL/GenBank/DDBJ whole genome shotgun (WGS) entry which is preliminary data.</text>
</comment>
<keyword evidence="6" id="KW-1278">Translocase</keyword>
<keyword evidence="3" id="KW-1003">Cell membrane</keyword>
<keyword evidence="13" id="KW-1185">Reference proteome</keyword>
<dbReference type="Pfam" id="PF00005">
    <property type="entry name" value="ABC_tran"/>
    <property type="match status" value="1"/>
</dbReference>
<evidence type="ECO:0000256" key="10">
    <source>
        <dbReference type="SAM" id="MobiDB-lite"/>
    </source>
</evidence>
<dbReference type="SMART" id="SM00382">
    <property type="entry name" value="AAA"/>
    <property type="match status" value="1"/>
</dbReference>
<evidence type="ECO:0000256" key="4">
    <source>
        <dbReference type="ARBA" id="ARBA00022741"/>
    </source>
</evidence>
<comment type="similarity">
    <text evidence="9">Belongs to the ABC transporter superfamily. Drug exporter-1 (DrugE1) (TC 3.A.1.105) family.</text>
</comment>
<keyword evidence="5 12" id="KW-0067">ATP-binding</keyword>
<dbReference type="InterPro" id="IPR027417">
    <property type="entry name" value="P-loop_NTPase"/>
</dbReference>
<dbReference type="PROSITE" id="PS50893">
    <property type="entry name" value="ABC_TRANSPORTER_2"/>
    <property type="match status" value="1"/>
</dbReference>
<feature type="region of interest" description="Disordered" evidence="10">
    <location>
        <begin position="265"/>
        <end position="306"/>
    </location>
</feature>
<evidence type="ECO:0000256" key="7">
    <source>
        <dbReference type="ARBA" id="ARBA00023136"/>
    </source>
</evidence>
<evidence type="ECO:0000256" key="1">
    <source>
        <dbReference type="ARBA" id="ARBA00004413"/>
    </source>
</evidence>